<evidence type="ECO:0000313" key="7">
    <source>
        <dbReference type="Proteomes" id="UP000037035"/>
    </source>
</evidence>
<evidence type="ECO:0000256" key="2">
    <source>
        <dbReference type="ARBA" id="ARBA00022723"/>
    </source>
</evidence>
<dbReference type="GO" id="GO:0005634">
    <property type="term" value="C:nucleus"/>
    <property type="evidence" value="ECO:0007669"/>
    <property type="project" value="UniProtKB-SubCell"/>
</dbReference>
<dbReference type="PANTHER" id="PTHR46481:SF10">
    <property type="entry name" value="ZINC FINGER BED DOMAIN-CONTAINING PROTEIN 39"/>
    <property type="match status" value="1"/>
</dbReference>
<dbReference type="Proteomes" id="UP000037035">
    <property type="component" value="Unassembled WGS sequence"/>
</dbReference>
<dbReference type="InterPro" id="IPR012337">
    <property type="entry name" value="RNaseH-like_sf"/>
</dbReference>
<keyword evidence="3" id="KW-0863">Zinc-finger</keyword>
<dbReference type="InterPro" id="IPR052035">
    <property type="entry name" value="ZnF_BED_domain_contain"/>
</dbReference>
<evidence type="ECO:0000256" key="4">
    <source>
        <dbReference type="ARBA" id="ARBA00022833"/>
    </source>
</evidence>
<reference evidence="6 7" key="1">
    <citation type="submission" date="2015-08" db="EMBL/GenBank/DDBJ databases">
        <title>Next Generation Sequencing and Analysis of the Genome of Puccinia sorghi L Schw, the Causal Agent of Maize Common Rust.</title>
        <authorList>
            <person name="Rochi L."/>
            <person name="Burguener G."/>
            <person name="Darino M."/>
            <person name="Turjanski A."/>
            <person name="Kreff E."/>
            <person name="Dieguez M.J."/>
            <person name="Sacco F."/>
        </authorList>
    </citation>
    <scope>NUCLEOTIDE SEQUENCE [LARGE SCALE GENOMIC DNA]</scope>
    <source>
        <strain evidence="6 7">RO10H11247</strain>
    </source>
</reference>
<sequence>MVDLTIAIPHVQGNHSGKNVAELFYGVLKKYDLCNKVHIITADNASTNAKMACELQNKLPTFKASEKLLGFITSFINLSAKDGLEFLGSLDENICHKISMTDMDQTSSVVSISNLTSEPDRCGLELKTVLKQIHGLSTYRAQFTFLEIDVATQWNSTFSMFQQVIQLHASCDHFCKHNSKAKKF</sequence>
<keyword evidence="7" id="KW-1185">Reference proteome</keyword>
<gene>
    <name evidence="6" type="ORF">VP01_8306g1</name>
</gene>
<evidence type="ECO:0000256" key="1">
    <source>
        <dbReference type="ARBA" id="ARBA00004123"/>
    </source>
</evidence>
<proteinExistence type="predicted"/>
<dbReference type="EMBL" id="LAVV01013834">
    <property type="protein sequence ID" value="KNZ45275.1"/>
    <property type="molecule type" value="Genomic_DNA"/>
</dbReference>
<keyword evidence="4" id="KW-0862">Zinc</keyword>
<dbReference type="VEuPathDB" id="FungiDB:VP01_8306g1"/>
<evidence type="ECO:0000256" key="3">
    <source>
        <dbReference type="ARBA" id="ARBA00022771"/>
    </source>
</evidence>
<dbReference type="AlphaFoldDB" id="A0A0L6UBT9"/>
<evidence type="ECO:0000313" key="6">
    <source>
        <dbReference type="EMBL" id="KNZ45275.1"/>
    </source>
</evidence>
<keyword evidence="2" id="KW-0479">Metal-binding</keyword>
<protein>
    <recommendedName>
        <fullName evidence="8">DUF659 domain-containing protein</fullName>
    </recommendedName>
</protein>
<comment type="subcellular location">
    <subcellularLocation>
        <location evidence="1">Nucleus</location>
    </subcellularLocation>
</comment>
<organism evidence="6 7">
    <name type="scientific">Puccinia sorghi</name>
    <dbReference type="NCBI Taxonomy" id="27349"/>
    <lineage>
        <taxon>Eukaryota</taxon>
        <taxon>Fungi</taxon>
        <taxon>Dikarya</taxon>
        <taxon>Basidiomycota</taxon>
        <taxon>Pucciniomycotina</taxon>
        <taxon>Pucciniomycetes</taxon>
        <taxon>Pucciniales</taxon>
        <taxon>Pucciniaceae</taxon>
        <taxon>Puccinia</taxon>
    </lineage>
</organism>
<dbReference type="SUPFAM" id="SSF53098">
    <property type="entry name" value="Ribonuclease H-like"/>
    <property type="match status" value="1"/>
</dbReference>
<comment type="caution">
    <text evidence="6">The sequence shown here is derived from an EMBL/GenBank/DDBJ whole genome shotgun (WGS) entry which is preliminary data.</text>
</comment>
<dbReference type="OrthoDB" id="2506942at2759"/>
<dbReference type="GO" id="GO:0008270">
    <property type="term" value="F:zinc ion binding"/>
    <property type="evidence" value="ECO:0007669"/>
    <property type="project" value="UniProtKB-KW"/>
</dbReference>
<dbReference type="PANTHER" id="PTHR46481">
    <property type="entry name" value="ZINC FINGER BED DOMAIN-CONTAINING PROTEIN 4"/>
    <property type="match status" value="1"/>
</dbReference>
<accession>A0A0L6UBT9</accession>
<evidence type="ECO:0008006" key="8">
    <source>
        <dbReference type="Google" id="ProtNLM"/>
    </source>
</evidence>
<name>A0A0L6UBT9_9BASI</name>
<evidence type="ECO:0000256" key="5">
    <source>
        <dbReference type="ARBA" id="ARBA00023242"/>
    </source>
</evidence>
<keyword evidence="5" id="KW-0539">Nucleus</keyword>